<keyword evidence="4" id="KW-1185">Reference proteome</keyword>
<dbReference type="PANTHER" id="PTHR43685">
    <property type="entry name" value="GLYCOSYLTRANSFERASE"/>
    <property type="match status" value="1"/>
</dbReference>
<dbReference type="Proteomes" id="UP000481033">
    <property type="component" value="Unassembled WGS sequence"/>
</dbReference>
<dbReference type="Pfam" id="PF00535">
    <property type="entry name" value="Glycos_transf_2"/>
    <property type="match status" value="1"/>
</dbReference>
<evidence type="ECO:0000313" key="4">
    <source>
        <dbReference type="Proteomes" id="UP000481033"/>
    </source>
</evidence>
<keyword evidence="1" id="KW-1133">Transmembrane helix</keyword>
<protein>
    <submittedName>
        <fullName evidence="3">Glycosyltransferase family 2 protein</fullName>
    </submittedName>
</protein>
<keyword evidence="1" id="KW-0812">Transmembrane</keyword>
<sequence length="328" mass="37029">MQATSNQRSDGEANINSSTTLTQVSICAATYKRPHLLQKLLESLNNLTFTQIPIPSIEVIIVDNDSTRSAEATVEALKSSFQWPLKYFVETNQGVTYARNRCVAEASEDSDFIAMLDDDETATPHWLEELLINQQKFNAAIITGPVLAVYKEEQQVPNWIKAGDFYSFPRYETGKRMDTAFTGNVMFSTKLLKDLEEDEPLFDHRFAHKGAEDAYLFSCLNKQGYKIVWADEAVLYEPIADQRLSLDWILNRGFWSWSVHSLIESELYPSFKVQAIRTIKGLGLIVMGFLSIGPSIFLGKSKVAQALLRMYRGMGTLSGLLGRQGNWQ</sequence>
<feature type="domain" description="Glycosyltransferase 2-like" evidence="2">
    <location>
        <begin position="25"/>
        <end position="192"/>
    </location>
</feature>
<dbReference type="CDD" id="cd00761">
    <property type="entry name" value="Glyco_tranf_GTA_type"/>
    <property type="match status" value="1"/>
</dbReference>
<dbReference type="RefSeq" id="WP_250565772.1">
    <property type="nucleotide sequence ID" value="NZ_QXHD01000004.1"/>
</dbReference>
<keyword evidence="1" id="KW-0472">Membrane</keyword>
<dbReference type="EMBL" id="QXHD01000004">
    <property type="protein sequence ID" value="NEZ57050.1"/>
    <property type="molecule type" value="Genomic_DNA"/>
</dbReference>
<dbReference type="Gene3D" id="3.90.550.10">
    <property type="entry name" value="Spore Coat Polysaccharide Biosynthesis Protein SpsA, Chain A"/>
    <property type="match status" value="1"/>
</dbReference>
<organism evidence="3 4">
    <name type="scientific">Adonisia turfae CCMR0081</name>
    <dbReference type="NCBI Taxonomy" id="2292702"/>
    <lineage>
        <taxon>Bacteria</taxon>
        <taxon>Bacillati</taxon>
        <taxon>Cyanobacteriota</taxon>
        <taxon>Adonisia</taxon>
        <taxon>Adonisia turfae</taxon>
    </lineage>
</organism>
<accession>A0A6M0RMI2</accession>
<dbReference type="GO" id="GO:0016740">
    <property type="term" value="F:transferase activity"/>
    <property type="evidence" value="ECO:0007669"/>
    <property type="project" value="UniProtKB-KW"/>
</dbReference>
<evidence type="ECO:0000313" key="3">
    <source>
        <dbReference type="EMBL" id="NEZ57050.1"/>
    </source>
</evidence>
<proteinExistence type="predicted"/>
<feature type="transmembrane region" description="Helical" evidence="1">
    <location>
        <begin position="281"/>
        <end position="299"/>
    </location>
</feature>
<dbReference type="InterPro" id="IPR001173">
    <property type="entry name" value="Glyco_trans_2-like"/>
</dbReference>
<dbReference type="InterPro" id="IPR050834">
    <property type="entry name" value="Glycosyltransf_2"/>
</dbReference>
<dbReference type="InterPro" id="IPR029044">
    <property type="entry name" value="Nucleotide-diphossugar_trans"/>
</dbReference>
<keyword evidence="3" id="KW-0808">Transferase</keyword>
<reference evidence="3 4" key="1">
    <citation type="journal article" date="2020" name="Microb. Ecol.">
        <title>Ecogenomics of the Marine Benthic Filamentous Cyanobacterium Adonisia.</title>
        <authorList>
            <person name="Walter J.M."/>
            <person name="Coutinho F.H."/>
            <person name="Leomil L."/>
            <person name="Hargreaves P.I."/>
            <person name="Campeao M.E."/>
            <person name="Vieira V.V."/>
            <person name="Silva B.S."/>
            <person name="Fistarol G.O."/>
            <person name="Salomon P.S."/>
            <person name="Sawabe T."/>
            <person name="Mino S."/>
            <person name="Hosokawa M."/>
            <person name="Miyashita H."/>
            <person name="Maruyama F."/>
            <person name="van Verk M.C."/>
            <person name="Dutilh B.E."/>
            <person name="Thompson C.C."/>
            <person name="Thompson F.L."/>
        </authorList>
    </citation>
    <scope>NUCLEOTIDE SEQUENCE [LARGE SCALE GENOMIC DNA]</scope>
    <source>
        <strain evidence="3 4">CCMR0081</strain>
    </source>
</reference>
<evidence type="ECO:0000259" key="2">
    <source>
        <dbReference type="Pfam" id="PF00535"/>
    </source>
</evidence>
<dbReference type="SUPFAM" id="SSF53448">
    <property type="entry name" value="Nucleotide-diphospho-sugar transferases"/>
    <property type="match status" value="1"/>
</dbReference>
<name>A0A6M0RMI2_9CYAN</name>
<dbReference type="PANTHER" id="PTHR43685:SF11">
    <property type="entry name" value="GLYCOSYLTRANSFERASE TAGX-RELATED"/>
    <property type="match status" value="1"/>
</dbReference>
<dbReference type="AlphaFoldDB" id="A0A6M0RMI2"/>
<gene>
    <name evidence="3" type="ORF">DXZ20_15460</name>
</gene>
<comment type="caution">
    <text evidence="3">The sequence shown here is derived from an EMBL/GenBank/DDBJ whole genome shotgun (WGS) entry which is preliminary data.</text>
</comment>
<evidence type="ECO:0000256" key="1">
    <source>
        <dbReference type="SAM" id="Phobius"/>
    </source>
</evidence>